<evidence type="ECO:0000259" key="2">
    <source>
        <dbReference type="Pfam" id="PF18676"/>
    </source>
</evidence>
<protein>
    <recommendedName>
        <fullName evidence="6">Fibronectin type-III domain-containing protein</fullName>
    </recommendedName>
</protein>
<feature type="domain" description="MBG" evidence="3">
    <location>
        <begin position="243"/>
        <end position="316"/>
    </location>
</feature>
<dbReference type="HOGENOM" id="CLU_251942_0_0_7"/>
<dbReference type="InterPro" id="IPR041286">
    <property type="entry name" value="MBG_2"/>
</dbReference>
<dbReference type="Gene3D" id="3.30.160.710">
    <property type="match status" value="3"/>
</dbReference>
<dbReference type="RefSeq" id="WP_011937695.1">
    <property type="nucleotide sequence ID" value="NC_009483.1"/>
</dbReference>
<keyword evidence="5" id="KW-1185">Reference proteome</keyword>
<organism evidence="4 5">
    <name type="scientific">Geotalea uraniireducens (strain Rf4)</name>
    <name type="common">Geobacter uraniireducens</name>
    <dbReference type="NCBI Taxonomy" id="351605"/>
    <lineage>
        <taxon>Bacteria</taxon>
        <taxon>Pseudomonadati</taxon>
        <taxon>Thermodesulfobacteriota</taxon>
        <taxon>Desulfuromonadia</taxon>
        <taxon>Geobacterales</taxon>
        <taxon>Geobacteraceae</taxon>
        <taxon>Geotalea</taxon>
    </lineage>
</organism>
<dbReference type="KEGG" id="gur:Gura_0762"/>
<dbReference type="Proteomes" id="UP000006695">
    <property type="component" value="Chromosome"/>
</dbReference>
<dbReference type="InterPro" id="IPR008964">
    <property type="entry name" value="Invasin/intimin_cell_adhesion"/>
</dbReference>
<evidence type="ECO:0000313" key="5">
    <source>
        <dbReference type="Proteomes" id="UP000006695"/>
    </source>
</evidence>
<feature type="domain" description="MBG" evidence="2">
    <location>
        <begin position="568"/>
        <end position="644"/>
    </location>
</feature>
<feature type="domain" description="MBG" evidence="3">
    <location>
        <begin position="171"/>
        <end position="242"/>
    </location>
</feature>
<dbReference type="EMBL" id="CP000698">
    <property type="protein sequence ID" value="ABQ24971.1"/>
    <property type="molecule type" value="Genomic_DNA"/>
</dbReference>
<gene>
    <name evidence="4" type="ordered locus">Gura_0762</name>
</gene>
<dbReference type="OrthoDB" id="5380868at2"/>
<proteinExistence type="predicted"/>
<feature type="signal peptide" evidence="1">
    <location>
        <begin position="1"/>
        <end position="22"/>
    </location>
</feature>
<feature type="domain" description="MBG" evidence="2">
    <location>
        <begin position="401"/>
        <end position="477"/>
    </location>
</feature>
<dbReference type="InterPro" id="IPR043772">
    <property type="entry name" value="MBG_3"/>
</dbReference>
<keyword evidence="1" id="KW-0732">Signal</keyword>
<name>A5GBR8_GEOUR</name>
<dbReference type="SUPFAM" id="SSF49373">
    <property type="entry name" value="Invasin/intimin cell-adhesion fragments"/>
    <property type="match status" value="3"/>
</dbReference>
<dbReference type="InterPro" id="IPR013783">
    <property type="entry name" value="Ig-like_fold"/>
</dbReference>
<dbReference type="Pfam" id="PF18887">
    <property type="entry name" value="MBG_3"/>
    <property type="match status" value="2"/>
</dbReference>
<sequence>MRQLALIIITCLTVLMPCQARAATPYNQWNGTGPISPVTGDRSIGALLVRSDGILFSGNGSGTVFSYESKAPDAATGGANAVPGTSATLSATVNANNAATTITFQYGTTTGYGNSATATQSPLAGSTATEVTASISGLTNGATYHYRVAATSSAGAAYGADQAFTAGQAMAVVTLGNLAFTYNGAPKSTTVTTSPSGLAVTITYNGSTTPPASGGSYTVTATVNDANYQGSATGTLVIAKANATVTLTPASLSATYDGAPKAAAATTSPPGLAAGFTYDGSASASASAGSHAVVATISDTNYQGTTSGTLVIAKANQAITFATLPVKTYGDADFGAGATVSSGLPLTYSSDNEAVATVAADGQIHIVAAGGATITATQAGDANYNAASAQTLALTVSKATITVTADNKSRAYGATDPVFTATYSGFVKGEGATVITGTSSFTTSATAASPQGSYSITPVVSGLTAANYTFAAANGTLAVGLVSQTITFNPLPAKTYGDATFTLAASGGISGNSLTYSSSDTSVAAISGATVTIVGSGTTTITADQTGTTGAYATATAQQSLTVNKTTITVTANSATRQYNSANPALTASYSGFVNNEDATVISGTPTVTTTATPASPVGSYPVTVALGTLTAVNYDFTFVSGTLGVGLASQAITFAPPGSKTYGDATFELNAFGGASGNPVTFISSNEAVATVSGATVIIIGAGTSTITASQAGNSNYASATAQQTLTVGKAPLTVTAQNASRAYGEANPAFTAAFSGFVNNEDSTVLQGAPSFTTSADAASAPGNYPITVAIGNLFSNNYSFSYVNGTLVIGKATPVIIWNTPAAITAGTALSISQLNASAGVAGSFAYTPVAGTILSAGSHTLSVSFTPNDGNYSSASASVSITVNAAPVISDTTAPTMDAFTIPVSAHSLTIPITSFTASDANGVIGYLVSENASQPTTDAVWSATAPVEYTFSSQGSKTLYAFAKDAAGNVSVPLSASVTITLPDTTVPTVTNFTIPDTAASLIVPVTNFDGGDDTAITTWLLSETATAMAGDSRWSATKPSDYTFGGQGTKTLYAFAKDVAGNVSAPLSATVVITLLDTTAPTVDAVTIPATASSLTVALNAISATDTSGVTGYFISESATPPAADATGWSATAPTSYTFASQGNKTLYIFAKDAAGNVSLPVTASVTITLSDTTAPSVTSFTIPATSASLTVAVTSFTASDDTAVTGYLLSETATATAGSGNWTVTSTSSYTFATAGAKTLYAFAKDAAGNISAAATAAVVITLPDTTAPVVSGFTVTGSATSLTVAVTNFSANDDTAVTGYIISESAVAPAAAASGWTSTPPASYTFATGGSKTLYAYAKDAAGNVSTSAAATVTVSTVLRNGNGGSGTDPTIADALKALQAYLGLVTLSSDDQIRYDVAPLSSSGVPEGNGVVDFSDAIIILRRSIGIGSW</sequence>
<dbReference type="Gene3D" id="2.60.40.10">
    <property type="entry name" value="Immunoglobulins"/>
    <property type="match status" value="2"/>
</dbReference>
<dbReference type="Pfam" id="PF18676">
    <property type="entry name" value="MBG_2"/>
    <property type="match status" value="3"/>
</dbReference>
<reference evidence="4 5" key="1">
    <citation type="submission" date="2007-05" db="EMBL/GenBank/DDBJ databases">
        <title>Complete sequence of Geobacter uraniireducens Rf4.</title>
        <authorList>
            <consortium name="US DOE Joint Genome Institute"/>
            <person name="Copeland A."/>
            <person name="Lucas S."/>
            <person name="Lapidus A."/>
            <person name="Barry K."/>
            <person name="Detter J.C."/>
            <person name="Glavina del Rio T."/>
            <person name="Hammon N."/>
            <person name="Israni S."/>
            <person name="Dalin E."/>
            <person name="Tice H."/>
            <person name="Pitluck S."/>
            <person name="Chertkov O."/>
            <person name="Brettin T."/>
            <person name="Bruce D."/>
            <person name="Han C."/>
            <person name="Schmutz J."/>
            <person name="Larimer F."/>
            <person name="Land M."/>
            <person name="Hauser L."/>
            <person name="Kyrpides N."/>
            <person name="Mikhailova N."/>
            <person name="Shelobolina E."/>
            <person name="Aklujkar M."/>
            <person name="Lovley D."/>
            <person name="Richardson P."/>
        </authorList>
    </citation>
    <scope>NUCLEOTIDE SEQUENCE [LARGE SCALE GENOMIC DNA]</scope>
    <source>
        <strain evidence="4 5">Rf4</strain>
    </source>
</reference>
<feature type="chain" id="PRO_5002683380" description="Fibronectin type-III domain-containing protein" evidence="1">
    <location>
        <begin position="23"/>
        <end position="1439"/>
    </location>
</feature>
<evidence type="ECO:0000256" key="1">
    <source>
        <dbReference type="SAM" id="SignalP"/>
    </source>
</evidence>
<evidence type="ECO:0000313" key="4">
    <source>
        <dbReference type="EMBL" id="ABQ24971.1"/>
    </source>
</evidence>
<dbReference type="STRING" id="351605.Gura_0762"/>
<evidence type="ECO:0008006" key="6">
    <source>
        <dbReference type="Google" id="ProtNLM"/>
    </source>
</evidence>
<accession>A5GBR8</accession>
<feature type="domain" description="MBG" evidence="2">
    <location>
        <begin position="734"/>
        <end position="810"/>
    </location>
</feature>
<evidence type="ECO:0000259" key="3">
    <source>
        <dbReference type="Pfam" id="PF18887"/>
    </source>
</evidence>